<accession>A0A9P8APP8</accession>
<dbReference type="RefSeq" id="XP_043036516.1">
    <property type="nucleotide sequence ID" value="XM_043177575.1"/>
</dbReference>
<proteinExistence type="predicted"/>
<dbReference type="GeneID" id="66099862"/>
<evidence type="ECO:0000313" key="2">
    <source>
        <dbReference type="Proteomes" id="UP000812287"/>
    </source>
</evidence>
<comment type="caution">
    <text evidence="1">The sequence shown here is derived from an EMBL/GenBank/DDBJ whole genome shotgun (WGS) entry which is preliminary data.</text>
</comment>
<organism evidence="1 2">
    <name type="scientific">Guyanagaster necrorhizus</name>
    <dbReference type="NCBI Taxonomy" id="856835"/>
    <lineage>
        <taxon>Eukaryota</taxon>
        <taxon>Fungi</taxon>
        <taxon>Dikarya</taxon>
        <taxon>Basidiomycota</taxon>
        <taxon>Agaricomycotina</taxon>
        <taxon>Agaricomycetes</taxon>
        <taxon>Agaricomycetidae</taxon>
        <taxon>Agaricales</taxon>
        <taxon>Marasmiineae</taxon>
        <taxon>Physalacriaceae</taxon>
        <taxon>Guyanagaster</taxon>
    </lineage>
</organism>
<keyword evidence="2" id="KW-1185">Reference proteome</keyword>
<sequence>MTSPHEAEYCHPLDQDANRISVRSIFQRTVGPVTQLGLSGWNLRDHVISACLQLENYPPPWSAESRLHLIESIRKSTVRLCRPRSSPASESMSFSGIDQCISPYLRILNVMQVGTIPGVKNKLCRSQRLALSPVFRGSVICNSTSRCDEVPPGT</sequence>
<dbReference type="Proteomes" id="UP000812287">
    <property type="component" value="Unassembled WGS sequence"/>
</dbReference>
<name>A0A9P8APP8_9AGAR</name>
<evidence type="ECO:0000313" key="1">
    <source>
        <dbReference type="EMBL" id="KAG7443016.1"/>
    </source>
</evidence>
<reference evidence="1" key="1">
    <citation type="submission" date="2020-11" db="EMBL/GenBank/DDBJ databases">
        <title>Adaptations for nitrogen fixation in a non-lichenized fungal sporocarp promotes dispersal by wood-feeding termites.</title>
        <authorList>
            <consortium name="DOE Joint Genome Institute"/>
            <person name="Koch R.A."/>
            <person name="Yoon G."/>
            <person name="Arayal U."/>
            <person name="Lail K."/>
            <person name="Amirebrahimi M."/>
            <person name="Labutti K."/>
            <person name="Lipzen A."/>
            <person name="Riley R."/>
            <person name="Barry K."/>
            <person name="Henrissat B."/>
            <person name="Grigoriev I.V."/>
            <person name="Herr J.R."/>
            <person name="Aime M.C."/>
        </authorList>
    </citation>
    <scope>NUCLEOTIDE SEQUENCE</scope>
    <source>
        <strain evidence="1">MCA 3950</strain>
    </source>
</reference>
<dbReference type="EMBL" id="MU250547">
    <property type="protein sequence ID" value="KAG7443016.1"/>
    <property type="molecule type" value="Genomic_DNA"/>
</dbReference>
<dbReference type="AlphaFoldDB" id="A0A9P8APP8"/>
<gene>
    <name evidence="1" type="ORF">BT62DRAFT_1009618</name>
</gene>
<protein>
    <submittedName>
        <fullName evidence="1">Uncharacterized protein</fullName>
    </submittedName>
</protein>